<dbReference type="Pfam" id="PF21185">
    <property type="entry name" value="RecD_N"/>
    <property type="match status" value="1"/>
</dbReference>
<evidence type="ECO:0000256" key="5">
    <source>
        <dbReference type="ARBA" id="ARBA00022806"/>
    </source>
</evidence>
<evidence type="ECO:0000256" key="7">
    <source>
        <dbReference type="ARBA" id="ARBA00022840"/>
    </source>
</evidence>
<keyword evidence="7" id="KW-0067">ATP-binding</keyword>
<dbReference type="PANTHER" id="PTHR43788:SF6">
    <property type="entry name" value="DNA HELICASE B"/>
    <property type="match status" value="1"/>
</dbReference>
<gene>
    <name evidence="13" type="ordered locus">Ppro_2150</name>
</gene>
<keyword evidence="10" id="KW-0413">Isomerase</keyword>
<dbReference type="HAMAP" id="MF_01487">
    <property type="entry name" value="RecD"/>
    <property type="match status" value="1"/>
</dbReference>
<dbReference type="GO" id="GO:0006302">
    <property type="term" value="P:double-strand break repair"/>
    <property type="evidence" value="ECO:0007669"/>
    <property type="project" value="InterPro"/>
</dbReference>
<dbReference type="GO" id="GO:0003677">
    <property type="term" value="F:DNA binding"/>
    <property type="evidence" value="ECO:0007669"/>
    <property type="project" value="UniProtKB-KW"/>
</dbReference>
<dbReference type="InterPro" id="IPR049550">
    <property type="entry name" value="RecD_N"/>
</dbReference>
<dbReference type="InterPro" id="IPR050534">
    <property type="entry name" value="Coronavir_polyprotein_1ab"/>
</dbReference>
<keyword evidence="4 13" id="KW-0378">Hydrolase</keyword>
<sequence length="604" mass="65571">MATVFELTATDIHFAEFIQREAGETPAWFRPMAALVSNAMGNGNICLDLSDIAEKIIQVDGRDQQFPALSEMRDLLAGMPVIGSPGDFRPLVLDGDCRLYLYRYWKYERELVRVIQDKSSLPGCDIDETLLGAGIGRLFPPSSGEGVDWQKVAALGALWKRFFVISGGPGTGKTSTVVKILALLLEQAQGATVHIALAAPTGKSAARLKESIRLMKESLDCSPEVKSRIPEEVTTIHRLLGVRSGSVRFQYSAENQLPYGVVIVDEASMVALPLMAKLATALKPEARIILLGDKDQLASVEAGAALGDICGGGRPELFSTAFQSFVARVAGGRLPSTAVATCTGFPGDALAVLKRNYRFATESGIGGTARAVNSGDAGSALRLLNDELHQDIRWQEAPSTEQLKKALAERIVSGYSSYLAAATAEEALRLFDGFRVLTALRQGPYGVAGVNGLIEEILAEQGLIERQTLWYPGRPVMITVNDYHLKLFNGDIGIVFPDPEANGNPKVFFPSPEGGVRTVSPLRLPAHDTVYAMTIHKSQGSEFNRILLLLPEQDSELLTRELIYTGLTRAKKEVEIWGDEGVFRTAVSRRVERTSGLRKALWGD</sequence>
<organism evidence="13 14">
    <name type="scientific">Pelobacter propionicus (strain DSM 2379 / NBRC 103807 / OttBd1)</name>
    <dbReference type="NCBI Taxonomy" id="338966"/>
    <lineage>
        <taxon>Bacteria</taxon>
        <taxon>Pseudomonadati</taxon>
        <taxon>Thermodesulfobacteriota</taxon>
        <taxon>Desulfuromonadia</taxon>
        <taxon>Desulfuromonadales</taxon>
        <taxon>Desulfuromonadaceae</taxon>
        <taxon>Pelobacter</taxon>
    </lineage>
</organism>
<dbReference type="Gene3D" id="3.40.50.300">
    <property type="entry name" value="P-loop containing nucleotide triphosphate hydrolases"/>
    <property type="match status" value="3"/>
</dbReference>
<evidence type="ECO:0000313" key="13">
    <source>
        <dbReference type="EMBL" id="ABK99758.1"/>
    </source>
</evidence>
<evidence type="ECO:0000256" key="1">
    <source>
        <dbReference type="ARBA" id="ARBA00022722"/>
    </source>
</evidence>
<evidence type="ECO:0000259" key="11">
    <source>
        <dbReference type="Pfam" id="PF13538"/>
    </source>
</evidence>
<evidence type="ECO:0000256" key="10">
    <source>
        <dbReference type="ARBA" id="ARBA00023235"/>
    </source>
</evidence>
<dbReference type="eggNOG" id="COG0507">
    <property type="taxonomic scope" value="Bacteria"/>
</dbReference>
<dbReference type="InterPro" id="IPR027417">
    <property type="entry name" value="P-loop_NTPase"/>
</dbReference>
<dbReference type="OrthoDB" id="9763659at2"/>
<dbReference type="NCBIfam" id="TIGR01447">
    <property type="entry name" value="recD"/>
    <property type="match status" value="1"/>
</dbReference>
<protein>
    <submittedName>
        <fullName evidence="13">DNA helicase/exodeoxyribonuclease V, alpha subunit</fullName>
        <ecNumber evidence="13">3.1.11.5</ecNumber>
    </submittedName>
</protein>
<dbReference type="HOGENOM" id="CLU_007524_1_2_7"/>
<evidence type="ECO:0000256" key="9">
    <source>
        <dbReference type="ARBA" id="ARBA00023204"/>
    </source>
</evidence>
<dbReference type="GO" id="GO:0006310">
    <property type="term" value="P:DNA recombination"/>
    <property type="evidence" value="ECO:0007669"/>
    <property type="project" value="InterPro"/>
</dbReference>
<keyword evidence="6" id="KW-0269">Exonuclease</keyword>
<dbReference type="CDD" id="cd17933">
    <property type="entry name" value="DEXSc_RecD-like"/>
    <property type="match status" value="1"/>
</dbReference>
<dbReference type="STRING" id="338966.Ppro_2150"/>
<evidence type="ECO:0000256" key="2">
    <source>
        <dbReference type="ARBA" id="ARBA00022741"/>
    </source>
</evidence>
<dbReference type="Pfam" id="PF13245">
    <property type="entry name" value="AAA_19"/>
    <property type="match status" value="1"/>
</dbReference>
<dbReference type="Pfam" id="PF13538">
    <property type="entry name" value="UvrD_C_2"/>
    <property type="match status" value="1"/>
</dbReference>
<keyword evidence="8" id="KW-0238">DNA-binding</keyword>
<dbReference type="Gene3D" id="1.10.10.1020">
    <property type="entry name" value="RecBCD complex, subunit RecD, N-terminal domain"/>
    <property type="match status" value="1"/>
</dbReference>
<evidence type="ECO:0000256" key="4">
    <source>
        <dbReference type="ARBA" id="ARBA00022801"/>
    </source>
</evidence>
<evidence type="ECO:0000256" key="6">
    <source>
        <dbReference type="ARBA" id="ARBA00022839"/>
    </source>
</evidence>
<keyword evidence="5 13" id="KW-0347">Helicase</keyword>
<dbReference type="EMBL" id="CP000482">
    <property type="protein sequence ID" value="ABK99758.1"/>
    <property type="molecule type" value="Genomic_DNA"/>
</dbReference>
<feature type="domain" description="RecBCD enzyme subunit RecD N-terminal" evidence="12">
    <location>
        <begin position="7"/>
        <end position="100"/>
    </location>
</feature>
<dbReference type="PANTHER" id="PTHR43788">
    <property type="entry name" value="DNA2/NAM7 HELICASE FAMILY MEMBER"/>
    <property type="match status" value="1"/>
</dbReference>
<keyword evidence="2" id="KW-0547">Nucleotide-binding</keyword>
<keyword evidence="1" id="KW-0540">Nuclease</keyword>
<keyword evidence="14" id="KW-1185">Reference proteome</keyword>
<proteinExistence type="inferred from homology"/>
<accession>A1AQY8</accession>
<dbReference type="KEGG" id="ppd:Ppro_2150"/>
<evidence type="ECO:0000256" key="8">
    <source>
        <dbReference type="ARBA" id="ARBA00023125"/>
    </source>
</evidence>
<dbReference type="CDD" id="cd18809">
    <property type="entry name" value="SF1_C_RecD"/>
    <property type="match status" value="1"/>
</dbReference>
<feature type="domain" description="UvrD-like helicase C-terminal" evidence="11">
    <location>
        <begin position="530"/>
        <end position="574"/>
    </location>
</feature>
<dbReference type="InterPro" id="IPR027785">
    <property type="entry name" value="UvrD-like_helicase_C"/>
</dbReference>
<dbReference type="Proteomes" id="UP000006732">
    <property type="component" value="Chromosome"/>
</dbReference>
<evidence type="ECO:0000313" key="14">
    <source>
        <dbReference type="Proteomes" id="UP000006732"/>
    </source>
</evidence>
<keyword evidence="9" id="KW-0234">DNA repair</keyword>
<keyword evidence="3" id="KW-0227">DNA damage</keyword>
<evidence type="ECO:0000256" key="3">
    <source>
        <dbReference type="ARBA" id="ARBA00022763"/>
    </source>
</evidence>
<dbReference type="GO" id="GO:0008854">
    <property type="term" value="F:exodeoxyribonuclease V activity"/>
    <property type="evidence" value="ECO:0007669"/>
    <property type="project" value="UniProtKB-EC"/>
</dbReference>
<dbReference type="GO" id="GO:0005524">
    <property type="term" value="F:ATP binding"/>
    <property type="evidence" value="ECO:0007669"/>
    <property type="project" value="UniProtKB-KW"/>
</dbReference>
<reference evidence="13 14" key="1">
    <citation type="submission" date="2006-10" db="EMBL/GenBank/DDBJ databases">
        <title>Complete sequence of chromosome of Pelobacter propionicus DSM 2379.</title>
        <authorList>
            <consortium name="US DOE Joint Genome Institute"/>
            <person name="Copeland A."/>
            <person name="Lucas S."/>
            <person name="Lapidus A."/>
            <person name="Barry K."/>
            <person name="Detter J.C."/>
            <person name="Glavina del Rio T."/>
            <person name="Hammon N."/>
            <person name="Israni S."/>
            <person name="Dalin E."/>
            <person name="Tice H."/>
            <person name="Pitluck S."/>
            <person name="Saunders E."/>
            <person name="Brettin T."/>
            <person name="Bruce D."/>
            <person name="Han C."/>
            <person name="Tapia R."/>
            <person name="Schmutz J."/>
            <person name="Larimer F."/>
            <person name="Land M."/>
            <person name="Hauser L."/>
            <person name="Kyrpides N."/>
            <person name="Kim E."/>
            <person name="Lovley D."/>
            <person name="Richardson P."/>
        </authorList>
    </citation>
    <scope>NUCLEOTIDE SEQUENCE [LARGE SCALE GENOMIC DNA]</scope>
    <source>
        <strain evidence="14">DSM 2379 / NBRC 103807 / OttBd1</strain>
    </source>
</reference>
<dbReference type="AlphaFoldDB" id="A1AQY8"/>
<name>A1AQY8_PELPD</name>
<dbReference type="GO" id="GO:0017116">
    <property type="term" value="F:single-stranded DNA helicase activity"/>
    <property type="evidence" value="ECO:0007669"/>
    <property type="project" value="TreeGrafter"/>
</dbReference>
<dbReference type="EC" id="3.1.11.5" evidence="13"/>
<dbReference type="SUPFAM" id="SSF52540">
    <property type="entry name" value="P-loop containing nucleoside triphosphate hydrolases"/>
    <property type="match status" value="2"/>
</dbReference>
<evidence type="ECO:0000259" key="12">
    <source>
        <dbReference type="Pfam" id="PF21185"/>
    </source>
</evidence>
<dbReference type="RefSeq" id="WP_011736019.1">
    <property type="nucleotide sequence ID" value="NC_008609.1"/>
</dbReference>
<dbReference type="InterPro" id="IPR006344">
    <property type="entry name" value="RecD"/>
</dbReference>
<dbReference type="InterPro" id="IPR041851">
    <property type="entry name" value="RecD_N_sf"/>
</dbReference>
<dbReference type="GO" id="GO:0009338">
    <property type="term" value="C:exodeoxyribonuclease V complex"/>
    <property type="evidence" value="ECO:0007669"/>
    <property type="project" value="InterPro"/>
</dbReference>